<comment type="cofactor">
    <cofactor evidence="1">
        <name>FAD</name>
        <dbReference type="ChEBI" id="CHEBI:57692"/>
    </cofactor>
</comment>
<organism evidence="6 7">
    <name type="scientific">Gloeomargarita lithophora Alchichica-D10</name>
    <dbReference type="NCBI Taxonomy" id="1188229"/>
    <lineage>
        <taxon>Bacteria</taxon>
        <taxon>Bacillati</taxon>
        <taxon>Cyanobacteriota</taxon>
        <taxon>Cyanophyceae</taxon>
        <taxon>Gloeomargaritales</taxon>
        <taxon>Gloeomargaritaceae</taxon>
        <taxon>Gloeomargarita</taxon>
    </lineage>
</organism>
<evidence type="ECO:0000313" key="7">
    <source>
        <dbReference type="Proteomes" id="UP000180235"/>
    </source>
</evidence>
<dbReference type="EMBL" id="CP017675">
    <property type="protein sequence ID" value="APB32618.1"/>
    <property type="molecule type" value="Genomic_DNA"/>
</dbReference>
<dbReference type="RefSeq" id="WP_071453327.1">
    <property type="nucleotide sequence ID" value="NZ_CP017675.1"/>
</dbReference>
<dbReference type="SUPFAM" id="SSF160996">
    <property type="entry name" value="HI0933 insert domain-like"/>
    <property type="match status" value="1"/>
</dbReference>
<dbReference type="Proteomes" id="UP000180235">
    <property type="component" value="Chromosome"/>
</dbReference>
<name>A0A1J0A9K2_9CYAN</name>
<feature type="domain" description="RsdA/BaiN/AoA(So)-like insert" evidence="5">
    <location>
        <begin position="184"/>
        <end position="353"/>
    </location>
</feature>
<evidence type="ECO:0000259" key="4">
    <source>
        <dbReference type="Pfam" id="PF03486"/>
    </source>
</evidence>
<keyword evidence="7" id="KW-1185">Reference proteome</keyword>
<feature type="domain" description="RsdA/BaiN/AoA(So)-like Rossmann fold-like" evidence="4">
    <location>
        <begin position="2"/>
        <end position="406"/>
    </location>
</feature>
<sequence>MHIAVVGGGAAGFFGAIHAARQFPTTRITILEALPTPLTKVRISGGGRCNVTHHCFDPLVLSQHYPRGGSALRGLFSRFQPQNVWDWFAQAGVALKTEADGRVFPCSDDSDTIIQTLTAAAQQANVHIQNQHKIHTIQRHGDGFHLQWSGGDMACERVLLATGSSPLGYGLARSLGHQLRPPIPALFTLHISDPALRDLAGVSLPQVRLKWLDKGLSGAEQKHREQQGALLITHWGISGPVVLRLSSWLARSLHGCQYKGQLQVNWLPAWGREKLYQHCQSLRSQVPRKSLGNYRPTLELPQRLWHYLLTSAQIPLERRWGELSQRDLEQLLLQITAKVYTISGKGIFKEEFVTCGGVPWGEVDSRTMQSRVCPGLYLAGEILDMDGLTGGFNLQAAWTTGWVAGQALGAGHE</sequence>
<dbReference type="Gene3D" id="3.50.50.60">
    <property type="entry name" value="FAD/NAD(P)-binding domain"/>
    <property type="match status" value="1"/>
</dbReference>
<dbReference type="Pfam" id="PF03486">
    <property type="entry name" value="HI0933_like"/>
    <property type="match status" value="1"/>
</dbReference>
<evidence type="ECO:0000256" key="2">
    <source>
        <dbReference type="ARBA" id="ARBA00022630"/>
    </source>
</evidence>
<dbReference type="InterPro" id="IPR023166">
    <property type="entry name" value="BaiN-like_dom_sf"/>
</dbReference>
<evidence type="ECO:0000259" key="5">
    <source>
        <dbReference type="Pfam" id="PF22780"/>
    </source>
</evidence>
<reference evidence="6 7" key="1">
    <citation type="submission" date="2016-10" db="EMBL/GenBank/DDBJ databases">
        <title>Description of Gloeomargarita lithophora gen. nov., sp. nov., a thylakoid-bearing basal-branching cyanobacterium with intracellular carbonates, and proposal for Gloeomargaritales ord. nov.</title>
        <authorList>
            <person name="Moreira D."/>
            <person name="Tavera R."/>
            <person name="Benzerara K."/>
            <person name="Skouri-Panet F."/>
            <person name="Couradeau E."/>
            <person name="Gerard E."/>
            <person name="Loussert C."/>
            <person name="Novelo E."/>
            <person name="Zivanovic Y."/>
            <person name="Lopez-Garcia P."/>
        </authorList>
    </citation>
    <scope>NUCLEOTIDE SEQUENCE [LARGE SCALE GENOMIC DNA]</scope>
    <source>
        <strain evidence="6 7">D10</strain>
    </source>
</reference>
<dbReference type="PANTHER" id="PTHR42887:SF2">
    <property type="entry name" value="OS12G0638800 PROTEIN"/>
    <property type="match status" value="1"/>
</dbReference>
<dbReference type="InterPro" id="IPR055178">
    <property type="entry name" value="RsdA/BaiN/AoA(So)-like_dom"/>
</dbReference>
<dbReference type="InterPro" id="IPR004792">
    <property type="entry name" value="BaiN-like"/>
</dbReference>
<dbReference type="AlphaFoldDB" id="A0A1J0A9K2"/>
<dbReference type="KEGG" id="glt:GlitD10_0311"/>
<dbReference type="STRING" id="1188229.GlitD10_0311"/>
<dbReference type="Gene3D" id="1.10.8.260">
    <property type="entry name" value="HI0933 insert domain-like"/>
    <property type="match status" value="1"/>
</dbReference>
<accession>A0A1J0A9K2</accession>
<dbReference type="Gene3D" id="2.40.30.10">
    <property type="entry name" value="Translation factors"/>
    <property type="match status" value="1"/>
</dbReference>
<dbReference type="OrthoDB" id="9773233at2"/>
<dbReference type="PANTHER" id="PTHR42887">
    <property type="entry name" value="OS12G0638800 PROTEIN"/>
    <property type="match status" value="1"/>
</dbReference>
<dbReference type="NCBIfam" id="TIGR00275">
    <property type="entry name" value="aminoacetone oxidase family FAD-binding enzyme"/>
    <property type="match status" value="1"/>
</dbReference>
<dbReference type="SUPFAM" id="SSF51905">
    <property type="entry name" value="FAD/NAD(P)-binding domain"/>
    <property type="match status" value="1"/>
</dbReference>
<dbReference type="PRINTS" id="PR00368">
    <property type="entry name" value="FADPNR"/>
</dbReference>
<dbReference type="InterPro" id="IPR036188">
    <property type="entry name" value="FAD/NAD-bd_sf"/>
</dbReference>
<proteinExistence type="predicted"/>
<dbReference type="PRINTS" id="PR00411">
    <property type="entry name" value="PNDRDTASEI"/>
</dbReference>
<keyword evidence="3" id="KW-0274">FAD</keyword>
<evidence type="ECO:0000256" key="1">
    <source>
        <dbReference type="ARBA" id="ARBA00001974"/>
    </source>
</evidence>
<gene>
    <name evidence="6" type="ORF">GlitD10_0311</name>
</gene>
<dbReference type="Pfam" id="PF22780">
    <property type="entry name" value="HI0933_like_1st"/>
    <property type="match status" value="1"/>
</dbReference>
<protein>
    <submittedName>
        <fullName evidence="6">Flavoproteins</fullName>
    </submittedName>
</protein>
<keyword evidence="2" id="KW-0285">Flavoprotein</keyword>
<evidence type="ECO:0000313" key="6">
    <source>
        <dbReference type="EMBL" id="APB32618.1"/>
    </source>
</evidence>
<evidence type="ECO:0000256" key="3">
    <source>
        <dbReference type="ARBA" id="ARBA00022827"/>
    </source>
</evidence>
<dbReference type="InterPro" id="IPR057661">
    <property type="entry name" value="RsdA/BaiN/AoA(So)_Rossmann"/>
</dbReference>